<dbReference type="PANTHER" id="PTHR47272:SF2">
    <property type="entry name" value="PIGGYBAC TRANSPOSABLE ELEMENT-DERIVED PROTEIN 3-LIKE"/>
    <property type="match status" value="1"/>
</dbReference>
<protein>
    <submittedName>
        <fullName evidence="3">PiggyBac transposable element-derived protein 2 isoform X1</fullName>
    </submittedName>
</protein>
<dbReference type="AlphaFoldDB" id="A0A8B7NGF9"/>
<accession>A0A8B7NGF9</accession>
<gene>
    <name evidence="3" type="primary">LOC108669816</name>
</gene>
<dbReference type="InterPro" id="IPR029526">
    <property type="entry name" value="PGBD"/>
</dbReference>
<reference evidence="3" key="1">
    <citation type="submission" date="2025-08" db="UniProtKB">
        <authorList>
            <consortium name="RefSeq"/>
        </authorList>
    </citation>
    <scope>IDENTIFICATION</scope>
    <source>
        <tissue evidence="3">Whole organism</tissue>
    </source>
</reference>
<dbReference type="GeneID" id="108669816"/>
<dbReference type="OrthoDB" id="6497536at2759"/>
<dbReference type="Proteomes" id="UP000694843">
    <property type="component" value="Unplaced"/>
</dbReference>
<name>A0A8B7NGF9_HYAAZ</name>
<evidence type="ECO:0000313" key="2">
    <source>
        <dbReference type="Proteomes" id="UP000694843"/>
    </source>
</evidence>
<dbReference type="PANTHER" id="PTHR47272">
    <property type="entry name" value="DDE_TNP_1_7 DOMAIN-CONTAINING PROTEIN"/>
    <property type="match status" value="1"/>
</dbReference>
<proteinExistence type="predicted"/>
<evidence type="ECO:0000313" key="3">
    <source>
        <dbReference type="RefSeq" id="XP_018012717.1"/>
    </source>
</evidence>
<dbReference type="Pfam" id="PF13843">
    <property type="entry name" value="DDE_Tnp_1_7"/>
    <property type="match status" value="1"/>
</dbReference>
<organism evidence="2 3">
    <name type="scientific">Hyalella azteca</name>
    <name type="common">Amphipod</name>
    <dbReference type="NCBI Taxonomy" id="294128"/>
    <lineage>
        <taxon>Eukaryota</taxon>
        <taxon>Metazoa</taxon>
        <taxon>Ecdysozoa</taxon>
        <taxon>Arthropoda</taxon>
        <taxon>Crustacea</taxon>
        <taxon>Multicrustacea</taxon>
        <taxon>Malacostraca</taxon>
        <taxon>Eumalacostraca</taxon>
        <taxon>Peracarida</taxon>
        <taxon>Amphipoda</taxon>
        <taxon>Senticaudata</taxon>
        <taxon>Talitrida</taxon>
        <taxon>Talitroidea</taxon>
        <taxon>Hyalellidae</taxon>
        <taxon>Hyalella</taxon>
    </lineage>
</organism>
<feature type="domain" description="PiggyBac transposable element-derived protein" evidence="1">
    <location>
        <begin position="223"/>
        <end position="583"/>
    </location>
</feature>
<dbReference type="KEGG" id="hazt:108669816"/>
<evidence type="ECO:0000259" key="1">
    <source>
        <dbReference type="Pfam" id="PF13843"/>
    </source>
</evidence>
<dbReference type="RefSeq" id="XP_018012717.1">
    <property type="nucleotide sequence ID" value="XM_018157228.2"/>
</dbReference>
<sequence>MDTSGSSLLPEINAVYIKEEPQNDEDVFVKEEPINNDQIKFKEEAQFEDQDIQPCYSQSTSAFSDDKVKCTPNLSGMQTIASSASCKPYIFGTVADKPGLFNKVPSNSFDSTTLRPSKLEQPITSSYSSDSDENEFDDDYFLDPVFVRLLDTIEPQSEEENYQEKEDEPILVEINSIEFESGQLQSPQKSPTKAFWKKVNKQKSCYSTPAFQDIPVPDASISSPLSYFKQFFTDELLEEMCCQTNQYAMQKDPTKPLQVTKLELEQWIGICMQMSITKIDKTRVHWSSYALSDKISSIMSHERWKAIKNSLHLGDNSKLDPTTDKLAKVRLLVDHLREKFQNLPKEEHLCVDEQSVPFKGSSMKQYLHKKPINWGYTIFVLVGSSGLVYDFISYVDETSPVDRPGTPDLDGNENAVLHLLECIPEEKYFKVYLDNRFTSVKLVEHLASRKIMACGIVHERKLQGLTFKSDKQLQKLGRGSFDEHEMQESETTITALKWYDSQAVSFLSSFLNSYPVKKCTRYDKKRNKYVEVSLPNIVSEYNQHMGGAKIHDQFMAYYRTNFRSKDYYLRIVFHMIDMAVANSCLLLRSAEMSRKMPSHRLTSLCEFKLKLSNALMYVNKEITKKRCCLPSETVQFEYTKKKKMGHATKPIPEENIRKDGVGHLPSLAGRRGTCKYPKCSGRVHMFCMKCQVHLCCEKTRNCFAAFHQG</sequence>
<keyword evidence="2" id="KW-1185">Reference proteome</keyword>